<reference evidence="3" key="1">
    <citation type="journal article" date="2018" name="Nat. Microbiol.">
        <title>Leveraging single-cell genomics to expand the fungal tree of life.</title>
        <authorList>
            <person name="Ahrendt S.R."/>
            <person name="Quandt C.A."/>
            <person name="Ciobanu D."/>
            <person name="Clum A."/>
            <person name="Salamov A."/>
            <person name="Andreopoulos B."/>
            <person name="Cheng J.F."/>
            <person name="Woyke T."/>
            <person name="Pelin A."/>
            <person name="Henrissat B."/>
            <person name="Reynolds N.K."/>
            <person name="Benny G.L."/>
            <person name="Smith M.E."/>
            <person name="James T.Y."/>
            <person name="Grigoriev I.V."/>
        </authorList>
    </citation>
    <scope>NUCLEOTIDE SEQUENCE [LARGE SCALE GENOMIC DNA]</scope>
</reference>
<feature type="region of interest" description="Disordered" evidence="1">
    <location>
        <begin position="1"/>
        <end position="97"/>
    </location>
</feature>
<name>A0A4P9WFE7_9FUNG</name>
<evidence type="ECO:0000313" key="2">
    <source>
        <dbReference type="EMBL" id="RKO90473.1"/>
    </source>
</evidence>
<feature type="compositionally biased region" description="Polar residues" evidence="1">
    <location>
        <begin position="79"/>
        <end position="90"/>
    </location>
</feature>
<dbReference type="EMBL" id="KZ995538">
    <property type="protein sequence ID" value="RKO90473.1"/>
    <property type="molecule type" value="Genomic_DNA"/>
</dbReference>
<proteinExistence type="predicted"/>
<feature type="compositionally biased region" description="Gly residues" evidence="1">
    <location>
        <begin position="134"/>
        <end position="150"/>
    </location>
</feature>
<evidence type="ECO:0000313" key="3">
    <source>
        <dbReference type="Proteomes" id="UP000269721"/>
    </source>
</evidence>
<dbReference type="Proteomes" id="UP000269721">
    <property type="component" value="Unassembled WGS sequence"/>
</dbReference>
<gene>
    <name evidence="2" type="ORF">BDK51DRAFT_52955</name>
</gene>
<feature type="compositionally biased region" description="Pro residues" evidence="1">
    <location>
        <begin position="1"/>
        <end position="15"/>
    </location>
</feature>
<keyword evidence="3" id="KW-1185">Reference proteome</keyword>
<evidence type="ECO:0000256" key="1">
    <source>
        <dbReference type="SAM" id="MobiDB-lite"/>
    </source>
</evidence>
<sequence length="237" mass="24685">MTEPPAPPTPPPPSPLSSTNQTHPQCISTGQTKTHRKTPPSTPESASSNPSAHAGTAPSRSSLREPPNSAAARTRIDTSHTFLHRTTQTKEGFPRPGWINYVCGIDVEVVGGGRDGGGWNGDARPGRVCTTWSGGFGPLESRGGGDGPGEVGAYTAPDSQSASTPDAVSGGGQSWADIARAAGGVDNGAFSDDEEEDSAKQWEEAIEDANKEADAVRLAFPRARFVPIVTQEEVRSV</sequence>
<protein>
    <submittedName>
        <fullName evidence="2">Uncharacterized protein</fullName>
    </submittedName>
</protein>
<dbReference type="AlphaFoldDB" id="A0A4P9WFE7"/>
<organism evidence="2 3">
    <name type="scientific">Blyttiomyces helicus</name>
    <dbReference type="NCBI Taxonomy" id="388810"/>
    <lineage>
        <taxon>Eukaryota</taxon>
        <taxon>Fungi</taxon>
        <taxon>Fungi incertae sedis</taxon>
        <taxon>Chytridiomycota</taxon>
        <taxon>Chytridiomycota incertae sedis</taxon>
        <taxon>Chytridiomycetes</taxon>
        <taxon>Chytridiomycetes incertae sedis</taxon>
        <taxon>Blyttiomyces</taxon>
    </lineage>
</organism>
<feature type="compositionally biased region" description="Polar residues" evidence="1">
    <location>
        <begin position="20"/>
        <end position="32"/>
    </location>
</feature>
<accession>A0A4P9WFE7</accession>
<feature type="region of interest" description="Disordered" evidence="1">
    <location>
        <begin position="134"/>
        <end position="201"/>
    </location>
</feature>
<feature type="compositionally biased region" description="Polar residues" evidence="1">
    <location>
        <begin position="157"/>
        <end position="166"/>
    </location>
</feature>